<gene>
    <name evidence="2" type="ORF">Ae201684_005527</name>
    <name evidence="3" type="ORF">Ae201684_005528</name>
</gene>
<accession>A0A6G0XED2</accession>
<dbReference type="GO" id="GO:0016491">
    <property type="term" value="F:oxidoreductase activity"/>
    <property type="evidence" value="ECO:0007669"/>
    <property type="project" value="InterPro"/>
</dbReference>
<dbReference type="InterPro" id="IPR045247">
    <property type="entry name" value="Oye-like"/>
</dbReference>
<evidence type="ECO:0000313" key="2">
    <source>
        <dbReference type="EMBL" id="KAF0738599.1"/>
    </source>
</evidence>
<dbReference type="AlphaFoldDB" id="A0A6G0XED2"/>
<name>A0A6G0XED2_9STRA</name>
<evidence type="ECO:0000313" key="4">
    <source>
        <dbReference type="Proteomes" id="UP000481153"/>
    </source>
</evidence>
<dbReference type="InterPro" id="IPR013785">
    <property type="entry name" value="Aldolase_TIM"/>
</dbReference>
<dbReference type="InterPro" id="IPR001155">
    <property type="entry name" value="OxRdtase_FMN_N"/>
</dbReference>
<dbReference type="Proteomes" id="UP000481153">
    <property type="component" value="Unassembled WGS sequence"/>
</dbReference>
<evidence type="ECO:0000259" key="1">
    <source>
        <dbReference type="Pfam" id="PF00724"/>
    </source>
</evidence>
<dbReference type="Pfam" id="PF00724">
    <property type="entry name" value="Oxidored_FMN"/>
    <property type="match status" value="1"/>
</dbReference>
<dbReference type="PANTHER" id="PTHR22893">
    <property type="entry name" value="NADH OXIDOREDUCTASE-RELATED"/>
    <property type="match status" value="1"/>
</dbReference>
<protein>
    <recommendedName>
        <fullName evidence="1">NADH:flavin oxidoreductase/NADH oxidase N-terminal domain-containing protein</fullName>
    </recommendedName>
</protein>
<dbReference type="PANTHER" id="PTHR22893:SF91">
    <property type="entry name" value="NADPH DEHYDROGENASE 2-RELATED"/>
    <property type="match status" value="1"/>
</dbReference>
<feature type="domain" description="NADH:flavin oxidoreductase/NADH oxidase N-terminal" evidence="1">
    <location>
        <begin position="41"/>
        <end position="252"/>
    </location>
</feature>
<comment type="caution">
    <text evidence="3">The sequence shown here is derived from an EMBL/GenBank/DDBJ whole genome shotgun (WGS) entry which is preliminary data.</text>
</comment>
<proteinExistence type="predicted"/>
<dbReference type="VEuPathDB" id="FungiDB:AeMF1_008191"/>
<dbReference type="EMBL" id="VJMJ01000071">
    <property type="protein sequence ID" value="KAF0738599.1"/>
    <property type="molecule type" value="Genomic_DNA"/>
</dbReference>
<dbReference type="EMBL" id="VJMJ01000071">
    <property type="protein sequence ID" value="KAF0738600.1"/>
    <property type="molecule type" value="Genomic_DNA"/>
</dbReference>
<dbReference type="CDD" id="cd02933">
    <property type="entry name" value="OYE_like_FMN"/>
    <property type="match status" value="1"/>
</dbReference>
<evidence type="ECO:0000313" key="3">
    <source>
        <dbReference type="EMBL" id="KAF0738600.1"/>
    </source>
</evidence>
<sequence length="374" mass="41010">MAPVDGTTYIVKGMNLYRLQQKTGWTQVIFQFHRFVNMSKNLFSPIQIGALQLTNRIFMAPLTRARAGPSHVPNDLMKEYYTQRASAGLIITECSMIAPDTSAYIGEPGVYTEEQLKAWKDITDAVHAKGAKIAMQIWHAGRTAHPDNNGGAENVGPSAIAVEGDAHTLQGKKPYAVPRELTVNEIATIVEQFATAAKNAIQVAGLDGVELHGANGYLIDSFLRSSSNTRTDAYGGSIENRTRFLSEVLQALQLDEGRRPIALSEHVAKISQRFHLAYVHVVRGDMFQIQEGNLLPVFRQHFHNTLIGNLGYTKDEATAAIEAGQVDAVAFGSLFIANPDLPKRFELNADLNTPDPSTFYVPGPKGYTDYPALP</sequence>
<reference evidence="3 4" key="1">
    <citation type="submission" date="2019-07" db="EMBL/GenBank/DDBJ databases">
        <title>Genomics analysis of Aphanomyces spp. identifies a new class of oomycete effector associated with host adaptation.</title>
        <authorList>
            <person name="Gaulin E."/>
        </authorList>
    </citation>
    <scope>NUCLEOTIDE SEQUENCE [LARGE SCALE GENOMIC DNA]</scope>
    <source>
        <strain evidence="3 4">ATCC 201684</strain>
    </source>
</reference>
<dbReference type="GO" id="GO:0010181">
    <property type="term" value="F:FMN binding"/>
    <property type="evidence" value="ECO:0007669"/>
    <property type="project" value="InterPro"/>
</dbReference>
<dbReference type="Gene3D" id="3.20.20.70">
    <property type="entry name" value="Aldolase class I"/>
    <property type="match status" value="1"/>
</dbReference>
<dbReference type="SUPFAM" id="SSF51395">
    <property type="entry name" value="FMN-linked oxidoreductases"/>
    <property type="match status" value="1"/>
</dbReference>
<organism evidence="3 4">
    <name type="scientific">Aphanomyces euteiches</name>
    <dbReference type="NCBI Taxonomy" id="100861"/>
    <lineage>
        <taxon>Eukaryota</taxon>
        <taxon>Sar</taxon>
        <taxon>Stramenopiles</taxon>
        <taxon>Oomycota</taxon>
        <taxon>Saprolegniomycetes</taxon>
        <taxon>Saprolegniales</taxon>
        <taxon>Verrucalvaceae</taxon>
        <taxon>Aphanomyces</taxon>
    </lineage>
</organism>
<keyword evidence="4" id="KW-1185">Reference proteome</keyword>